<keyword evidence="3" id="KW-1185">Reference proteome</keyword>
<evidence type="ECO:0000313" key="3">
    <source>
        <dbReference type="Proteomes" id="UP001143545"/>
    </source>
</evidence>
<protein>
    <recommendedName>
        <fullName evidence="4">Lipoprotein</fullName>
    </recommendedName>
</protein>
<proteinExistence type="predicted"/>
<name>A0A9W6EVU6_9FLAO</name>
<dbReference type="EMBL" id="BRVP01000017">
    <property type="protein sequence ID" value="GLB53376.1"/>
    <property type="molecule type" value="Genomic_DNA"/>
</dbReference>
<reference evidence="2" key="1">
    <citation type="submission" date="2022-07" db="EMBL/GenBank/DDBJ databases">
        <title>Taxonomy of Novel Oxalotrophic and Methylotrophic Bacteria.</title>
        <authorList>
            <person name="Sahin N."/>
            <person name="Tani A."/>
        </authorList>
    </citation>
    <scope>NUCLEOTIDE SEQUENCE</scope>
    <source>
        <strain evidence="2">AM327</strain>
    </source>
</reference>
<organism evidence="2 3">
    <name type="scientific">Neptunitalea chrysea</name>
    <dbReference type="NCBI Taxonomy" id="1647581"/>
    <lineage>
        <taxon>Bacteria</taxon>
        <taxon>Pseudomonadati</taxon>
        <taxon>Bacteroidota</taxon>
        <taxon>Flavobacteriia</taxon>
        <taxon>Flavobacteriales</taxon>
        <taxon>Flavobacteriaceae</taxon>
        <taxon>Neptunitalea</taxon>
    </lineage>
</organism>
<dbReference type="Proteomes" id="UP001143545">
    <property type="component" value="Unassembled WGS sequence"/>
</dbReference>
<keyword evidence="1" id="KW-0732">Signal</keyword>
<evidence type="ECO:0000313" key="2">
    <source>
        <dbReference type="EMBL" id="GLB53376.1"/>
    </source>
</evidence>
<gene>
    <name evidence="2" type="ORF">NBRC110019_24170</name>
</gene>
<accession>A0A9W6EVU6</accession>
<feature type="chain" id="PRO_5040934340" description="Lipoprotein" evidence="1">
    <location>
        <begin position="23"/>
        <end position="162"/>
    </location>
</feature>
<evidence type="ECO:0000256" key="1">
    <source>
        <dbReference type="SAM" id="SignalP"/>
    </source>
</evidence>
<dbReference type="RefSeq" id="WP_281755276.1">
    <property type="nucleotide sequence ID" value="NZ_BRVP01000017.1"/>
</dbReference>
<evidence type="ECO:0008006" key="4">
    <source>
        <dbReference type="Google" id="ProtNLM"/>
    </source>
</evidence>
<dbReference type="PROSITE" id="PS51257">
    <property type="entry name" value="PROKAR_LIPOPROTEIN"/>
    <property type="match status" value="1"/>
</dbReference>
<feature type="signal peptide" evidence="1">
    <location>
        <begin position="1"/>
        <end position="22"/>
    </location>
</feature>
<dbReference type="AlphaFoldDB" id="A0A9W6EVU6"/>
<comment type="caution">
    <text evidence="2">The sequence shown here is derived from an EMBL/GenBank/DDBJ whole genome shotgun (WGS) entry which is preliminary data.</text>
</comment>
<sequence>MKKVLIAAACLVLFACSTPKQIGNIAQATTECTDCTVIVEQNKQLNVLGNSDTGTYYNFSENTNTTVIKYTYETGKDATTVDGGYTETLLFQLPNNITQGEWIDKEIQQLNPVLNVQCYCKGKAGVYPITSGIISLKKNTLTVSIPNLVANQQLLNLSISLK</sequence>